<accession>A0A5B7WVH8</accession>
<dbReference type="Proteomes" id="UP000307000">
    <property type="component" value="Chromosome"/>
</dbReference>
<dbReference type="KEGG" id="gcr:GcLGCM259_1533"/>
<proteinExistence type="predicted"/>
<protein>
    <submittedName>
        <fullName evidence="1">Uncharacterized protein</fullName>
    </submittedName>
</protein>
<name>A0A5B7WVH8_9MICC</name>
<sequence length="104" mass="12102">MGMFTEAIEVACTPAGVPLRVRWKGHEYRLVAEPHRWFERRKWWDEGMRVPRGTGAGVVDYEIWRLQIALGSSRSQGRTIDVSFDPQSARWRLIRVHQELPLSA</sequence>
<organism evidence="1 2">
    <name type="scientific">Glutamicibacter creatinolyticus</name>
    <dbReference type="NCBI Taxonomy" id="162496"/>
    <lineage>
        <taxon>Bacteria</taxon>
        <taxon>Bacillati</taxon>
        <taxon>Actinomycetota</taxon>
        <taxon>Actinomycetes</taxon>
        <taxon>Micrococcales</taxon>
        <taxon>Micrococcaceae</taxon>
        <taxon>Glutamicibacter</taxon>
    </lineage>
</organism>
<dbReference type="EMBL" id="CP034412">
    <property type="protein sequence ID" value="QCY47264.1"/>
    <property type="molecule type" value="Genomic_DNA"/>
</dbReference>
<dbReference type="AlphaFoldDB" id="A0A5B7WVH8"/>
<keyword evidence="2" id="KW-1185">Reference proteome</keyword>
<evidence type="ECO:0000313" key="2">
    <source>
        <dbReference type="Proteomes" id="UP000307000"/>
    </source>
</evidence>
<gene>
    <name evidence="1" type="ORF">GcLGCM259_1533</name>
</gene>
<evidence type="ECO:0000313" key="1">
    <source>
        <dbReference type="EMBL" id="QCY47264.1"/>
    </source>
</evidence>
<reference evidence="1 2" key="1">
    <citation type="submission" date="2018-12" db="EMBL/GenBank/DDBJ databases">
        <title>Complete Genome Sequence of Glutamicibacter creatinolyticus strain LGCM259,isolated from an abscess of a 12-year-old mare in Italy.</title>
        <authorList>
            <person name="Santos R.G."/>
            <person name="Silva A.L."/>
            <person name="Seyffert N."/>
            <person name="Castro T.L.P."/>
            <person name="Attili A.R."/>
            <person name="Rifici C."/>
            <person name="Mazzullo G."/>
            <person name="Brenig B."/>
            <person name="Venanzi F."/>
            <person name="Azevedo V."/>
        </authorList>
    </citation>
    <scope>NUCLEOTIDE SEQUENCE [LARGE SCALE GENOMIC DNA]</scope>
    <source>
        <strain evidence="1 2">LGCM 259</strain>
    </source>
</reference>